<evidence type="ECO:0000256" key="7">
    <source>
        <dbReference type="ARBA" id="ARBA00022840"/>
    </source>
</evidence>
<evidence type="ECO:0000256" key="13">
    <source>
        <dbReference type="SAM" id="Phobius"/>
    </source>
</evidence>
<keyword evidence="11" id="KW-0804">Transcription</keyword>
<evidence type="ECO:0000313" key="17">
    <source>
        <dbReference type="EMBL" id="MCW3808028.1"/>
    </source>
</evidence>
<evidence type="ECO:0000256" key="3">
    <source>
        <dbReference type="ARBA" id="ARBA00022553"/>
    </source>
</evidence>
<evidence type="ECO:0000259" key="16">
    <source>
        <dbReference type="PROSITE" id="PS50110"/>
    </source>
</evidence>
<organism evidence="17 18">
    <name type="scientific">Plebeiibacterium marinum</name>
    <dbReference type="NCBI Taxonomy" id="2992111"/>
    <lineage>
        <taxon>Bacteria</taxon>
        <taxon>Pseudomonadati</taxon>
        <taxon>Bacteroidota</taxon>
        <taxon>Bacteroidia</taxon>
        <taxon>Marinilabiliales</taxon>
        <taxon>Marinilabiliaceae</taxon>
        <taxon>Plebeiibacterium</taxon>
    </lineage>
</organism>
<feature type="domain" description="HTH araC/xylS-type" evidence="14">
    <location>
        <begin position="1117"/>
        <end position="1216"/>
    </location>
</feature>
<dbReference type="InterPro" id="IPR009057">
    <property type="entry name" value="Homeodomain-like_sf"/>
</dbReference>
<keyword evidence="5" id="KW-0547">Nucleotide-binding</keyword>
<dbReference type="SUPFAM" id="SSF63829">
    <property type="entry name" value="Calcium-dependent phosphotriesterase"/>
    <property type="match status" value="2"/>
</dbReference>
<dbReference type="EMBL" id="JAPDPI010000080">
    <property type="protein sequence ID" value="MCW3808028.1"/>
    <property type="molecule type" value="Genomic_DNA"/>
</dbReference>
<dbReference type="InterPro" id="IPR036097">
    <property type="entry name" value="HisK_dim/P_sf"/>
</dbReference>
<dbReference type="FunFam" id="3.30.565.10:FF:000037">
    <property type="entry name" value="Hybrid sensor histidine kinase/response regulator"/>
    <property type="match status" value="1"/>
</dbReference>
<keyword evidence="6" id="KW-0418">Kinase</keyword>
<keyword evidence="13" id="KW-0472">Membrane</keyword>
<evidence type="ECO:0000259" key="14">
    <source>
        <dbReference type="PROSITE" id="PS01124"/>
    </source>
</evidence>
<dbReference type="SUPFAM" id="SSF52172">
    <property type="entry name" value="CheY-like"/>
    <property type="match status" value="1"/>
</dbReference>
<dbReference type="Pfam" id="PF00512">
    <property type="entry name" value="HisKA"/>
    <property type="match status" value="1"/>
</dbReference>
<proteinExistence type="predicted"/>
<dbReference type="Pfam" id="PF00072">
    <property type="entry name" value="Response_reg"/>
    <property type="match status" value="1"/>
</dbReference>
<dbReference type="Pfam" id="PF12833">
    <property type="entry name" value="HTH_18"/>
    <property type="match status" value="1"/>
</dbReference>
<evidence type="ECO:0000256" key="9">
    <source>
        <dbReference type="ARBA" id="ARBA00023015"/>
    </source>
</evidence>
<dbReference type="SUPFAM" id="SSF46689">
    <property type="entry name" value="Homeodomain-like"/>
    <property type="match status" value="1"/>
</dbReference>
<evidence type="ECO:0000256" key="2">
    <source>
        <dbReference type="ARBA" id="ARBA00012438"/>
    </source>
</evidence>
<feature type="modified residue" description="4-aspartylphosphate" evidence="12">
    <location>
        <position position="1018"/>
    </location>
</feature>
<keyword evidence="4" id="KW-0808">Transferase</keyword>
<dbReference type="GO" id="GO:0000155">
    <property type="term" value="F:phosphorelay sensor kinase activity"/>
    <property type="evidence" value="ECO:0007669"/>
    <property type="project" value="InterPro"/>
</dbReference>
<dbReference type="InterPro" id="IPR004358">
    <property type="entry name" value="Sig_transdc_His_kin-like_C"/>
</dbReference>
<dbReference type="InterPro" id="IPR003661">
    <property type="entry name" value="HisK_dim/P_dom"/>
</dbReference>
<keyword evidence="13" id="KW-0812">Transmembrane</keyword>
<dbReference type="GO" id="GO:0043565">
    <property type="term" value="F:sequence-specific DNA binding"/>
    <property type="evidence" value="ECO:0007669"/>
    <property type="project" value="InterPro"/>
</dbReference>
<dbReference type="Gene3D" id="1.10.10.60">
    <property type="entry name" value="Homeodomain-like"/>
    <property type="match status" value="1"/>
</dbReference>
<dbReference type="SMART" id="SM00342">
    <property type="entry name" value="HTH_ARAC"/>
    <property type="match status" value="1"/>
</dbReference>
<dbReference type="CDD" id="cd00082">
    <property type="entry name" value="HisKA"/>
    <property type="match status" value="1"/>
</dbReference>
<dbReference type="Gene3D" id="2.130.10.10">
    <property type="entry name" value="YVTN repeat-like/Quinoprotein amine dehydrogenase"/>
    <property type="match status" value="2"/>
</dbReference>
<dbReference type="InterPro" id="IPR003594">
    <property type="entry name" value="HATPase_dom"/>
</dbReference>
<dbReference type="FunFam" id="3.40.50.2300:FF:000138">
    <property type="entry name" value="Two-component system sensor histidine kinase/response regulator"/>
    <property type="match status" value="1"/>
</dbReference>
<reference evidence="17" key="1">
    <citation type="submission" date="2022-10" db="EMBL/GenBank/DDBJ databases">
        <authorList>
            <person name="Yu W.X."/>
        </authorList>
    </citation>
    <scope>NUCLEOTIDE SEQUENCE</scope>
    <source>
        <strain evidence="17">D04</strain>
    </source>
</reference>
<accession>A0AAE3SLW3</accession>
<dbReference type="GO" id="GO:0003700">
    <property type="term" value="F:DNA-binding transcription factor activity"/>
    <property type="evidence" value="ECO:0007669"/>
    <property type="project" value="InterPro"/>
</dbReference>
<comment type="catalytic activity">
    <reaction evidence="1">
        <text>ATP + protein L-histidine = ADP + protein N-phospho-L-histidine.</text>
        <dbReference type="EC" id="2.7.13.3"/>
    </reaction>
</comment>
<dbReference type="EC" id="2.7.13.3" evidence="2"/>
<dbReference type="InterPro" id="IPR013783">
    <property type="entry name" value="Ig-like_fold"/>
</dbReference>
<dbReference type="SUPFAM" id="SSF55874">
    <property type="entry name" value="ATPase domain of HSP90 chaperone/DNA topoisomerase II/histidine kinase"/>
    <property type="match status" value="1"/>
</dbReference>
<dbReference type="PANTHER" id="PTHR43547:SF2">
    <property type="entry name" value="HYBRID SIGNAL TRANSDUCTION HISTIDINE KINASE C"/>
    <property type="match status" value="1"/>
</dbReference>
<dbReference type="Proteomes" id="UP001207408">
    <property type="component" value="Unassembled WGS sequence"/>
</dbReference>
<dbReference type="Gene3D" id="3.30.565.10">
    <property type="entry name" value="Histidine kinase-like ATPase, C-terminal domain"/>
    <property type="match status" value="1"/>
</dbReference>
<keyword evidence="8" id="KW-0902">Two-component regulatory system</keyword>
<dbReference type="FunFam" id="2.60.40.10:FF:000791">
    <property type="entry name" value="Two-component system sensor histidine kinase/response regulator"/>
    <property type="match status" value="1"/>
</dbReference>
<dbReference type="PROSITE" id="PS50110">
    <property type="entry name" value="RESPONSE_REGULATORY"/>
    <property type="match status" value="1"/>
</dbReference>
<evidence type="ECO:0000256" key="8">
    <source>
        <dbReference type="ARBA" id="ARBA00023012"/>
    </source>
</evidence>
<dbReference type="InterPro" id="IPR018062">
    <property type="entry name" value="HTH_AraC-typ_CS"/>
</dbReference>
<dbReference type="InterPro" id="IPR011110">
    <property type="entry name" value="Reg_prop"/>
</dbReference>
<dbReference type="PROSITE" id="PS00041">
    <property type="entry name" value="HTH_ARAC_FAMILY_1"/>
    <property type="match status" value="1"/>
</dbReference>
<dbReference type="Gene3D" id="2.60.40.10">
    <property type="entry name" value="Immunoglobulins"/>
    <property type="match status" value="1"/>
</dbReference>
<keyword evidence="18" id="KW-1185">Reference proteome</keyword>
<dbReference type="SUPFAM" id="SSF47384">
    <property type="entry name" value="Homodimeric domain of signal transducing histidine kinase"/>
    <property type="match status" value="1"/>
</dbReference>
<dbReference type="PANTHER" id="PTHR43547">
    <property type="entry name" value="TWO-COMPONENT HISTIDINE KINASE"/>
    <property type="match status" value="1"/>
</dbReference>
<gene>
    <name evidence="17" type="ORF">OM074_20560</name>
</gene>
<dbReference type="GO" id="GO:0005524">
    <property type="term" value="F:ATP binding"/>
    <property type="evidence" value="ECO:0007669"/>
    <property type="project" value="UniProtKB-KW"/>
</dbReference>
<dbReference type="InterPro" id="IPR015943">
    <property type="entry name" value="WD40/YVTN_repeat-like_dom_sf"/>
</dbReference>
<feature type="transmembrane region" description="Helical" evidence="13">
    <location>
        <begin position="667"/>
        <end position="692"/>
    </location>
</feature>
<name>A0AAE3SLW3_9BACT</name>
<comment type="caution">
    <text evidence="17">The sequence shown here is derived from an EMBL/GenBank/DDBJ whole genome shotgun (WGS) entry which is preliminary data.</text>
</comment>
<dbReference type="Gene3D" id="1.10.287.130">
    <property type="match status" value="1"/>
</dbReference>
<dbReference type="InterPro" id="IPR011006">
    <property type="entry name" value="CheY-like_superfamily"/>
</dbReference>
<dbReference type="SMART" id="SM00448">
    <property type="entry name" value="REC"/>
    <property type="match status" value="1"/>
</dbReference>
<evidence type="ECO:0000259" key="15">
    <source>
        <dbReference type="PROSITE" id="PS50109"/>
    </source>
</evidence>
<dbReference type="PRINTS" id="PR00344">
    <property type="entry name" value="BCTRLSENSOR"/>
</dbReference>
<dbReference type="InterPro" id="IPR011123">
    <property type="entry name" value="Y_Y_Y"/>
</dbReference>
<keyword evidence="10" id="KW-0238">DNA-binding</keyword>
<protein>
    <recommendedName>
        <fullName evidence="2">histidine kinase</fullName>
        <ecNumber evidence="2">2.7.13.3</ecNumber>
    </recommendedName>
</protein>
<dbReference type="InterPro" id="IPR018060">
    <property type="entry name" value="HTH_AraC"/>
</dbReference>
<dbReference type="FunFam" id="1.10.287.130:FF:000045">
    <property type="entry name" value="Two-component system sensor histidine kinase/response regulator"/>
    <property type="match status" value="1"/>
</dbReference>
<dbReference type="Gene3D" id="3.40.50.2300">
    <property type="match status" value="1"/>
</dbReference>
<dbReference type="InterPro" id="IPR001789">
    <property type="entry name" value="Sig_transdc_resp-reg_receiver"/>
</dbReference>
<keyword evidence="3 12" id="KW-0597">Phosphoprotein</keyword>
<sequence>MNIVNDTAKKITLIAIFLTTIFNTINSQPAQNLKFHHLNVDNGLPQSSAYSIIKDKYGFMWFGTWGGAVRYDGYEVKLFRPSENDSTALPDYRISCIVIDSIGNIWIETEQRQFLFQYNYSLDNFKRYNKSNAPVEVLNQVELWHNNHFKVAKNDKYIWQSTDSGLLQKQIATGDTLLFQPMLNNRFALSDKMIKNVYLDDEENLWIGTEYGGVNFTNLYSKPFNTFTKKQANKGLTDNVVRAICKDSEGHIWVGSSNMGITVINTSGIEPTYRYIGKENLCNLQIRSLHCDKEGKVWIGTKNGLMCYDPGSDKFVLCSNSASNQFFAFAEDQNGRLWVGTMAGLALFDRANDKLKYFPPQKTTGGIYIRSILADKNNNLWVATEDNGVTKLTPEFKDDTIQFKVEHYVQQNQSNNGLSSNRTYSLTEDSNGMIWIASDQGLCYLNPQNDTITRIARESNLSKGIIMAVLYDHQNSVWASHKKGLSRINTTSFTIQNFNIQDGLQGNEFSQNACFFDSINGELFFGGVNGLNSFTSKDIKTNPYPPRVVFTGLNVMQKHILPGQPINNRVLLEKSLLCTNKLILYYQERSFSLEFVALHYGNSSENKYQFQLEGFDKHWVSTNATNRKASYNNLPPGEYIFKVKAANSDGVWNPTPKTMHIVILPPWWLTWWAIGFYLVLTTSIIWLIYNYLTSKINAKRAQEIHQAKLKFFTEVSHEFRTPLTLIIDPLEKLMTGKIAHQDADSIFKMMYRNAKQLLELINQLLDFRKLESGHLTLSLQKSDLIAFVKNSVAAFENQALAQNISLEFEAPLTSLQICFDKQKLNMVLNNLLSNSFKFTPENGSIHIKVYLSDKVEKAVCIQVIDTGTGIEKHELNRIFELFYQSGSPIKQTPGSGIGLALTHELVKLHKGHIEVKSQINKGTDFSITLPIMENDSTESIQSETIFNILPETNTPIVKKESKKTDNDLPIMLIIDDNSDIRNYITTHFKTEFKIIQAANGAEGYSQAIETIPDIIISDVMMPDTDGFELCQKLKTDQHTSHIPIILLTARQSDESKTEGYKTGADAYITKPFNSDVLSARVNNLLEQRRQLRELFTGSTGKELKKVAVNSADEIFLEKASGIIAQYLDDPQFNIDFLAEKMNMSRSQFYRKIKALTNKSGNDFIMSFRMDKALEYLKEGRYNITETAYKVGYNVPANFTRAFTKYFGKTPTNYIESIKQ</sequence>
<dbReference type="InterPro" id="IPR005467">
    <property type="entry name" value="His_kinase_dom"/>
</dbReference>
<dbReference type="SMART" id="SM00388">
    <property type="entry name" value="HisKA"/>
    <property type="match status" value="1"/>
</dbReference>
<dbReference type="InterPro" id="IPR036890">
    <property type="entry name" value="HATPase_C_sf"/>
</dbReference>
<evidence type="ECO:0000256" key="1">
    <source>
        <dbReference type="ARBA" id="ARBA00000085"/>
    </source>
</evidence>
<dbReference type="PROSITE" id="PS01124">
    <property type="entry name" value="HTH_ARAC_FAMILY_2"/>
    <property type="match status" value="1"/>
</dbReference>
<dbReference type="CDD" id="cd17574">
    <property type="entry name" value="REC_OmpR"/>
    <property type="match status" value="1"/>
</dbReference>
<dbReference type="Pfam" id="PF07495">
    <property type="entry name" value="Y_Y_Y"/>
    <property type="match status" value="1"/>
</dbReference>
<evidence type="ECO:0000256" key="12">
    <source>
        <dbReference type="PROSITE-ProRule" id="PRU00169"/>
    </source>
</evidence>
<dbReference type="RefSeq" id="WP_301202562.1">
    <property type="nucleotide sequence ID" value="NZ_JAPDPI010000080.1"/>
</dbReference>
<dbReference type="SMART" id="SM00387">
    <property type="entry name" value="HATPase_c"/>
    <property type="match status" value="1"/>
</dbReference>
<evidence type="ECO:0000256" key="10">
    <source>
        <dbReference type="ARBA" id="ARBA00023125"/>
    </source>
</evidence>
<dbReference type="PROSITE" id="PS50109">
    <property type="entry name" value="HIS_KIN"/>
    <property type="match status" value="1"/>
</dbReference>
<feature type="domain" description="Response regulatory" evidence="16">
    <location>
        <begin position="970"/>
        <end position="1085"/>
    </location>
</feature>
<evidence type="ECO:0000256" key="6">
    <source>
        <dbReference type="ARBA" id="ARBA00022777"/>
    </source>
</evidence>
<evidence type="ECO:0000256" key="11">
    <source>
        <dbReference type="ARBA" id="ARBA00023163"/>
    </source>
</evidence>
<dbReference type="AlphaFoldDB" id="A0AAE3SLW3"/>
<evidence type="ECO:0000313" key="18">
    <source>
        <dbReference type="Proteomes" id="UP001207408"/>
    </source>
</evidence>
<keyword evidence="13" id="KW-1133">Transmembrane helix</keyword>
<keyword evidence="7 17" id="KW-0067">ATP-binding</keyword>
<evidence type="ECO:0000256" key="5">
    <source>
        <dbReference type="ARBA" id="ARBA00022741"/>
    </source>
</evidence>
<keyword evidence="9" id="KW-0805">Transcription regulation</keyword>
<evidence type="ECO:0000256" key="4">
    <source>
        <dbReference type="ARBA" id="ARBA00022679"/>
    </source>
</evidence>
<dbReference type="Pfam" id="PF02518">
    <property type="entry name" value="HATPase_c"/>
    <property type="match status" value="1"/>
</dbReference>
<feature type="domain" description="Histidine kinase" evidence="15">
    <location>
        <begin position="714"/>
        <end position="933"/>
    </location>
</feature>
<dbReference type="Pfam" id="PF07494">
    <property type="entry name" value="Reg_prop"/>
    <property type="match status" value="6"/>
</dbReference>